<feature type="compositionally biased region" description="Polar residues" evidence="4">
    <location>
        <begin position="47"/>
        <end position="57"/>
    </location>
</feature>
<evidence type="ECO:0000256" key="3">
    <source>
        <dbReference type="ARBA" id="ARBA00022845"/>
    </source>
</evidence>
<evidence type="ECO:0000259" key="5">
    <source>
        <dbReference type="SMART" id="SM00543"/>
    </source>
</evidence>
<dbReference type="OrthoDB" id="8171816at2759"/>
<keyword evidence="7" id="KW-1185">Reference proteome</keyword>
<keyword evidence="3" id="KW-0810">Translation regulation</keyword>
<gene>
    <name evidence="6" type="ORF">MCOR_37760</name>
</gene>
<feature type="compositionally biased region" description="Polar residues" evidence="4">
    <location>
        <begin position="1"/>
        <end position="16"/>
    </location>
</feature>
<dbReference type="SMART" id="SM00543">
    <property type="entry name" value="MIF4G"/>
    <property type="match status" value="1"/>
</dbReference>
<dbReference type="GO" id="GO:0003723">
    <property type="term" value="F:RNA binding"/>
    <property type="evidence" value="ECO:0007669"/>
    <property type="project" value="InterPro"/>
</dbReference>
<sequence>MSNNINGDMNIMSNPDRSSDNRTSPKKELRKPHESTQARLSFGPGSRETSLSPAKKTTLSATAKEFVPKAASNLSVAAAEFVPRQSPFPTYANQNNLFEDFQRLVNIRPHDINQSGPSPSVENIIDAFNSILYEMTIQPGSVEDSLKPFVDLLQNCSDDQAINGIVESLFEQSIIEPNFRYTGAKVVQYLSNQLKGNAAFSNFRNLFLTRCKEEYLKKEELITHPETVSRLCGFTMFMGELFLNVEVENAQGVTQKIAVIRFVIRDLLLVLLEHSTDETVKSATQLLKMAGAAIEDTGHLNKPEEGNYSEIFARLGQLQSNQHLNKTSQCLIASVLNLKSSNWGRRDSASSQPNISFQNQQDYDLNEPIFYNSKGQPITREEAGFNDYNSYLMAEEEAAEEYARWEAGELDDGQFYPSWSAYPENYDYQQIEHYDDGYTGMDDEMEAAYEEFLKSQVQGRHHH</sequence>
<dbReference type="InterPro" id="IPR003890">
    <property type="entry name" value="MIF4G-like_typ-3"/>
</dbReference>
<dbReference type="EMBL" id="CACVKT020006887">
    <property type="protein sequence ID" value="CAC5403909.1"/>
    <property type="molecule type" value="Genomic_DNA"/>
</dbReference>
<organism evidence="6 7">
    <name type="scientific">Mytilus coruscus</name>
    <name type="common">Sea mussel</name>
    <dbReference type="NCBI Taxonomy" id="42192"/>
    <lineage>
        <taxon>Eukaryota</taxon>
        <taxon>Metazoa</taxon>
        <taxon>Spiralia</taxon>
        <taxon>Lophotrochozoa</taxon>
        <taxon>Mollusca</taxon>
        <taxon>Bivalvia</taxon>
        <taxon>Autobranchia</taxon>
        <taxon>Pteriomorphia</taxon>
        <taxon>Mytilida</taxon>
        <taxon>Mytiloidea</taxon>
        <taxon>Mytilidae</taxon>
        <taxon>Mytilinae</taxon>
        <taxon>Mytilus</taxon>
    </lineage>
</organism>
<evidence type="ECO:0000313" key="6">
    <source>
        <dbReference type="EMBL" id="CAC5403909.1"/>
    </source>
</evidence>
<comment type="subcellular location">
    <subcellularLocation>
        <location evidence="1">Cytoplasm</location>
    </subcellularLocation>
</comment>
<evidence type="ECO:0000256" key="4">
    <source>
        <dbReference type="SAM" id="MobiDB-lite"/>
    </source>
</evidence>
<keyword evidence="2" id="KW-0963">Cytoplasm</keyword>
<accession>A0A6J8D7P1</accession>
<evidence type="ECO:0000313" key="7">
    <source>
        <dbReference type="Proteomes" id="UP000507470"/>
    </source>
</evidence>
<dbReference type="InterPro" id="IPR016024">
    <property type="entry name" value="ARM-type_fold"/>
</dbReference>
<dbReference type="Gene3D" id="1.25.40.180">
    <property type="match status" value="1"/>
</dbReference>
<feature type="region of interest" description="Disordered" evidence="4">
    <location>
        <begin position="1"/>
        <end position="57"/>
    </location>
</feature>
<protein>
    <submittedName>
        <fullName evidence="6">PAIP1</fullName>
    </submittedName>
</protein>
<feature type="compositionally biased region" description="Basic and acidic residues" evidence="4">
    <location>
        <begin position="17"/>
        <end position="36"/>
    </location>
</feature>
<dbReference type="GO" id="GO:0006446">
    <property type="term" value="P:regulation of translational initiation"/>
    <property type="evidence" value="ECO:0007669"/>
    <property type="project" value="TreeGrafter"/>
</dbReference>
<proteinExistence type="predicted"/>
<dbReference type="Proteomes" id="UP000507470">
    <property type="component" value="Unassembled WGS sequence"/>
</dbReference>
<name>A0A6J8D7P1_MYTCO</name>
<evidence type="ECO:0000256" key="1">
    <source>
        <dbReference type="ARBA" id="ARBA00004496"/>
    </source>
</evidence>
<dbReference type="PANTHER" id="PTHR23254">
    <property type="entry name" value="EIF4G DOMAIN PROTEIN"/>
    <property type="match status" value="1"/>
</dbReference>
<dbReference type="Pfam" id="PF02854">
    <property type="entry name" value="MIF4G"/>
    <property type="match status" value="1"/>
</dbReference>
<evidence type="ECO:0000256" key="2">
    <source>
        <dbReference type="ARBA" id="ARBA00022490"/>
    </source>
</evidence>
<dbReference type="SUPFAM" id="SSF48371">
    <property type="entry name" value="ARM repeat"/>
    <property type="match status" value="1"/>
</dbReference>
<reference evidence="6 7" key="1">
    <citation type="submission" date="2020-06" db="EMBL/GenBank/DDBJ databases">
        <authorList>
            <person name="Li R."/>
            <person name="Bekaert M."/>
        </authorList>
    </citation>
    <scope>NUCLEOTIDE SEQUENCE [LARGE SCALE GENOMIC DNA]</scope>
    <source>
        <strain evidence="7">wild</strain>
    </source>
</reference>
<dbReference type="InterPro" id="IPR051367">
    <property type="entry name" value="mRNA_TranslReg/HistoneTransl"/>
</dbReference>
<dbReference type="AlphaFoldDB" id="A0A6J8D7P1"/>
<dbReference type="GO" id="GO:0005737">
    <property type="term" value="C:cytoplasm"/>
    <property type="evidence" value="ECO:0007669"/>
    <property type="project" value="UniProtKB-SubCell"/>
</dbReference>
<feature type="domain" description="MIF4G" evidence="5">
    <location>
        <begin position="125"/>
        <end position="342"/>
    </location>
</feature>
<dbReference type="GO" id="GO:0008494">
    <property type="term" value="F:translation activator activity"/>
    <property type="evidence" value="ECO:0007669"/>
    <property type="project" value="TreeGrafter"/>
</dbReference>
<dbReference type="PANTHER" id="PTHR23254:SF15">
    <property type="entry name" value="POLYADENYLATE-BINDING PROTEIN-INTERACTING PROTEIN 1"/>
    <property type="match status" value="1"/>
</dbReference>